<evidence type="ECO:0000256" key="2">
    <source>
        <dbReference type="SAM" id="Phobius"/>
    </source>
</evidence>
<dbReference type="InterPro" id="IPR009078">
    <property type="entry name" value="Ferritin-like_SF"/>
</dbReference>
<dbReference type="CDD" id="cd01049">
    <property type="entry name" value="RNRR2"/>
    <property type="match status" value="1"/>
</dbReference>
<dbReference type="GO" id="GO:0009263">
    <property type="term" value="P:deoxyribonucleotide biosynthetic process"/>
    <property type="evidence" value="ECO:0007669"/>
    <property type="project" value="InterPro"/>
</dbReference>
<dbReference type="AlphaFoldDB" id="A0A381UW38"/>
<organism evidence="3">
    <name type="scientific">marine metagenome</name>
    <dbReference type="NCBI Taxonomy" id="408172"/>
    <lineage>
        <taxon>unclassified sequences</taxon>
        <taxon>metagenomes</taxon>
        <taxon>ecological metagenomes</taxon>
    </lineage>
</organism>
<protein>
    <submittedName>
        <fullName evidence="3">Uncharacterized protein</fullName>
    </submittedName>
</protein>
<reference evidence="3" key="1">
    <citation type="submission" date="2018-05" db="EMBL/GenBank/DDBJ databases">
        <authorList>
            <person name="Lanie J.A."/>
            <person name="Ng W.-L."/>
            <person name="Kazmierczak K.M."/>
            <person name="Andrzejewski T.M."/>
            <person name="Davidsen T.M."/>
            <person name="Wayne K.J."/>
            <person name="Tettelin H."/>
            <person name="Glass J.I."/>
            <person name="Rusch D."/>
            <person name="Podicherti R."/>
            <person name="Tsui H.-C.T."/>
            <person name="Winkler M.E."/>
        </authorList>
    </citation>
    <scope>NUCLEOTIDE SEQUENCE</scope>
</reference>
<dbReference type="SUPFAM" id="SSF47240">
    <property type="entry name" value="Ferritin-like"/>
    <property type="match status" value="1"/>
</dbReference>
<dbReference type="InterPro" id="IPR000358">
    <property type="entry name" value="RNR_small_fam"/>
</dbReference>
<dbReference type="PROSITE" id="PS00368">
    <property type="entry name" value="RIBORED_SMALL"/>
    <property type="match status" value="1"/>
</dbReference>
<dbReference type="PANTHER" id="PTHR23409:SF18">
    <property type="entry name" value="RIBONUCLEOSIDE-DIPHOSPHATE REDUCTASE SUBUNIT M2"/>
    <property type="match status" value="1"/>
</dbReference>
<evidence type="ECO:0000256" key="1">
    <source>
        <dbReference type="ARBA" id="ARBA00009303"/>
    </source>
</evidence>
<dbReference type="InterPro" id="IPR012348">
    <property type="entry name" value="RNR-like"/>
</dbReference>
<dbReference type="InterPro" id="IPR030475">
    <property type="entry name" value="RNR_small_AS"/>
</dbReference>
<accession>A0A381UW38</accession>
<name>A0A381UW38_9ZZZZ</name>
<keyword evidence="2" id="KW-0472">Membrane</keyword>
<gene>
    <name evidence="3" type="ORF">METZ01_LOCUS85028</name>
</gene>
<feature type="transmembrane region" description="Helical" evidence="2">
    <location>
        <begin position="164"/>
        <end position="185"/>
    </location>
</feature>
<dbReference type="PANTHER" id="PTHR23409">
    <property type="entry name" value="RIBONUCLEOSIDE-DIPHOSPHATE REDUCTASE SMALL CHAIN"/>
    <property type="match status" value="1"/>
</dbReference>
<proteinExistence type="inferred from homology"/>
<sequence length="328" mass="38442">MNISKETEILLKDNPNRYVLFPIKFPKIWEMYKQHQKCYWTAEEMKLVDDMNDWNLKLNDNERFFIKNILAFFAGSDGIVLENLGSRFLSEVQIPEARTFYGFQMMIESIHSETYSLLIDTYISEKDEKSRLFNAIEEIECVKQKAEWAIKWIQDDEASFATRLIAFAVVEGIFFSGSFCAIFWLKERGLMPGLTFSNELIARDEGLHTDFACLLYSMIKNRVPQDTFYTIIEEAVGIESSFICDSLPCRLIGMNSDLMKQYIRFVADRLIQQLGYKKLYNVSNPFDFMEMISIDSKANFFEKRNDSYRKAEVGQTKQDMEFGLDDDF</sequence>
<dbReference type="InterPro" id="IPR033909">
    <property type="entry name" value="RNR_small"/>
</dbReference>
<comment type="similarity">
    <text evidence="1">Belongs to the ribonucleoside diphosphate reductase small chain family.</text>
</comment>
<dbReference type="GO" id="GO:0016491">
    <property type="term" value="F:oxidoreductase activity"/>
    <property type="evidence" value="ECO:0007669"/>
    <property type="project" value="InterPro"/>
</dbReference>
<evidence type="ECO:0000313" key="3">
    <source>
        <dbReference type="EMBL" id="SVA32174.1"/>
    </source>
</evidence>
<dbReference type="Gene3D" id="1.10.620.20">
    <property type="entry name" value="Ribonucleotide Reductase, subunit A"/>
    <property type="match status" value="1"/>
</dbReference>
<keyword evidence="2" id="KW-1133">Transmembrane helix</keyword>
<dbReference type="EMBL" id="UINC01007235">
    <property type="protein sequence ID" value="SVA32174.1"/>
    <property type="molecule type" value="Genomic_DNA"/>
</dbReference>
<dbReference type="Pfam" id="PF00268">
    <property type="entry name" value="Ribonuc_red_sm"/>
    <property type="match status" value="1"/>
</dbReference>
<keyword evidence="2" id="KW-0812">Transmembrane</keyword>